<comment type="caution">
    <text evidence="9">The sequence shown here is derived from an EMBL/GenBank/DDBJ whole genome shotgun (WGS) entry which is preliminary data.</text>
</comment>
<dbReference type="RefSeq" id="WP_380251533.1">
    <property type="nucleotide sequence ID" value="NZ_JBHUII010000004.1"/>
</dbReference>
<comment type="cofactor">
    <cofactor evidence="1 7">
        <name>pyridoxal 5'-phosphate</name>
        <dbReference type="ChEBI" id="CHEBI:597326"/>
    </cofactor>
</comment>
<dbReference type="CDD" id="cd00609">
    <property type="entry name" value="AAT_like"/>
    <property type="match status" value="1"/>
</dbReference>
<evidence type="ECO:0000313" key="10">
    <source>
        <dbReference type="Proteomes" id="UP001597294"/>
    </source>
</evidence>
<proteinExistence type="inferred from homology"/>
<reference evidence="10" key="1">
    <citation type="journal article" date="2019" name="Int. J. Syst. Evol. Microbiol.">
        <title>The Global Catalogue of Microorganisms (GCM) 10K type strain sequencing project: providing services to taxonomists for standard genome sequencing and annotation.</title>
        <authorList>
            <consortium name="The Broad Institute Genomics Platform"/>
            <consortium name="The Broad Institute Genome Sequencing Center for Infectious Disease"/>
            <person name="Wu L."/>
            <person name="Ma J."/>
        </authorList>
    </citation>
    <scope>NUCLEOTIDE SEQUENCE [LARGE SCALE GENOMIC DNA]</scope>
    <source>
        <strain evidence="10">CGMCC 4.7192</strain>
    </source>
</reference>
<dbReference type="InterPro" id="IPR050596">
    <property type="entry name" value="AspAT/PAT-like"/>
</dbReference>
<dbReference type="SUPFAM" id="SSF53383">
    <property type="entry name" value="PLP-dependent transferases"/>
    <property type="match status" value="1"/>
</dbReference>
<dbReference type="Pfam" id="PF00155">
    <property type="entry name" value="Aminotran_1_2"/>
    <property type="match status" value="1"/>
</dbReference>
<dbReference type="PANTHER" id="PTHR46383">
    <property type="entry name" value="ASPARTATE AMINOTRANSFERASE"/>
    <property type="match status" value="1"/>
</dbReference>
<name>A0ABW5BKL8_9PROT</name>
<evidence type="ECO:0000256" key="5">
    <source>
        <dbReference type="ARBA" id="ARBA00022898"/>
    </source>
</evidence>
<sequence length="381" mass="41971">MALKLSSRGNIPPFIVMDVLRSANERAAAGEDILHLSLGQPVTPAPPLVLEAVKKAIDTEAIGYTDALGIPLLRQRIAEHYKYLYNQTVDPNRIMVTTGSSAGFLLSFLAAFEPGDKVALAAPGYPAYRNILTALGIEPVLIEVGPKERFQPSLEVLEAQGESLDGLIIASPSNPAGTMLDEESLKSIVAYCEKKQIRLISDEIYHGISYGAKATTALKFTDNSFVINSFSKYFSMTGWRLGWMVLPEDMVRAEECLAQNFFISPPTLSQIAGAAVFDCYDVLDEYVQQYTRNREILLNELPKVGFGDIAPADGGFYIYADISHRTNDSQEFCRRLLCDTGIAATPGVDFDPFNGDHFMRFSFAGAEETMLEAVKRLKDWP</sequence>
<evidence type="ECO:0000256" key="1">
    <source>
        <dbReference type="ARBA" id="ARBA00001933"/>
    </source>
</evidence>
<evidence type="ECO:0000256" key="2">
    <source>
        <dbReference type="ARBA" id="ARBA00007441"/>
    </source>
</evidence>
<keyword evidence="3 7" id="KW-0032">Aminotransferase</keyword>
<comment type="similarity">
    <text evidence="2 7">Belongs to the class-I pyridoxal-phosphate-dependent aminotransferase family.</text>
</comment>
<dbReference type="EC" id="2.6.1.-" evidence="7"/>
<dbReference type="InterPro" id="IPR004839">
    <property type="entry name" value="Aminotransferase_I/II_large"/>
</dbReference>
<feature type="domain" description="Aminotransferase class I/classII large" evidence="8">
    <location>
        <begin position="32"/>
        <end position="377"/>
    </location>
</feature>
<comment type="catalytic activity">
    <reaction evidence="6">
        <text>L-aspartate + 2-oxoglutarate = oxaloacetate + L-glutamate</text>
        <dbReference type="Rhea" id="RHEA:21824"/>
        <dbReference type="ChEBI" id="CHEBI:16452"/>
        <dbReference type="ChEBI" id="CHEBI:16810"/>
        <dbReference type="ChEBI" id="CHEBI:29985"/>
        <dbReference type="ChEBI" id="CHEBI:29991"/>
        <dbReference type="EC" id="2.6.1.1"/>
    </reaction>
</comment>
<gene>
    <name evidence="9" type="ORF">ACFSKO_11240</name>
</gene>
<protein>
    <recommendedName>
        <fullName evidence="7">Aminotransferase</fullName>
        <ecNumber evidence="7">2.6.1.-</ecNumber>
    </recommendedName>
</protein>
<evidence type="ECO:0000256" key="3">
    <source>
        <dbReference type="ARBA" id="ARBA00022576"/>
    </source>
</evidence>
<dbReference type="GO" id="GO:0008483">
    <property type="term" value="F:transaminase activity"/>
    <property type="evidence" value="ECO:0007669"/>
    <property type="project" value="UniProtKB-KW"/>
</dbReference>
<dbReference type="Proteomes" id="UP001597294">
    <property type="component" value="Unassembled WGS sequence"/>
</dbReference>
<keyword evidence="10" id="KW-1185">Reference proteome</keyword>
<dbReference type="PANTHER" id="PTHR46383:SF2">
    <property type="entry name" value="AMINOTRANSFERASE"/>
    <property type="match status" value="1"/>
</dbReference>
<keyword evidence="4 7" id="KW-0808">Transferase</keyword>
<dbReference type="PROSITE" id="PS00105">
    <property type="entry name" value="AA_TRANSFER_CLASS_1"/>
    <property type="match status" value="1"/>
</dbReference>
<evidence type="ECO:0000313" key="9">
    <source>
        <dbReference type="EMBL" id="MFD2206194.1"/>
    </source>
</evidence>
<evidence type="ECO:0000256" key="6">
    <source>
        <dbReference type="ARBA" id="ARBA00049185"/>
    </source>
</evidence>
<dbReference type="Gene3D" id="3.40.640.10">
    <property type="entry name" value="Type I PLP-dependent aspartate aminotransferase-like (Major domain)"/>
    <property type="match status" value="1"/>
</dbReference>
<keyword evidence="5" id="KW-0663">Pyridoxal phosphate</keyword>
<dbReference type="InterPro" id="IPR015421">
    <property type="entry name" value="PyrdxlP-dep_Trfase_major"/>
</dbReference>
<evidence type="ECO:0000256" key="4">
    <source>
        <dbReference type="ARBA" id="ARBA00022679"/>
    </source>
</evidence>
<evidence type="ECO:0000259" key="8">
    <source>
        <dbReference type="Pfam" id="PF00155"/>
    </source>
</evidence>
<organism evidence="9 10">
    <name type="scientific">Kiloniella antarctica</name>
    <dbReference type="NCBI Taxonomy" id="1550907"/>
    <lineage>
        <taxon>Bacteria</taxon>
        <taxon>Pseudomonadati</taxon>
        <taxon>Pseudomonadota</taxon>
        <taxon>Alphaproteobacteria</taxon>
        <taxon>Rhodospirillales</taxon>
        <taxon>Kiloniellaceae</taxon>
        <taxon>Kiloniella</taxon>
    </lineage>
</organism>
<evidence type="ECO:0000256" key="7">
    <source>
        <dbReference type="RuleBase" id="RU000481"/>
    </source>
</evidence>
<accession>A0ABW5BKL8</accession>
<dbReference type="InterPro" id="IPR004838">
    <property type="entry name" value="NHTrfase_class1_PyrdxlP-BS"/>
</dbReference>
<dbReference type="EMBL" id="JBHUII010000004">
    <property type="protein sequence ID" value="MFD2206194.1"/>
    <property type="molecule type" value="Genomic_DNA"/>
</dbReference>
<dbReference type="InterPro" id="IPR015424">
    <property type="entry name" value="PyrdxlP-dep_Trfase"/>
</dbReference>